<evidence type="ECO:0000256" key="1">
    <source>
        <dbReference type="ARBA" id="ARBA00001412"/>
    </source>
</evidence>
<dbReference type="InterPro" id="IPR013529">
    <property type="entry name" value="Glyco_hydro_42_N"/>
</dbReference>
<feature type="domain" description="Glycoside hydrolase family 42 N-terminal" evidence="7">
    <location>
        <begin position="16"/>
        <end position="382"/>
    </location>
</feature>
<evidence type="ECO:0000256" key="5">
    <source>
        <dbReference type="ARBA" id="ARBA00023295"/>
    </source>
</evidence>
<dbReference type="Pfam" id="PF02449">
    <property type="entry name" value="Glyco_hydro_42"/>
    <property type="match status" value="1"/>
</dbReference>
<name>A0ABN2PCX4_9MICO</name>
<comment type="catalytic activity">
    <reaction evidence="1 6">
        <text>Hydrolysis of terminal non-reducing beta-D-galactose residues in beta-D-galactosides.</text>
        <dbReference type="EC" id="3.2.1.23"/>
    </reaction>
</comment>
<gene>
    <name evidence="10" type="ORF">GCM10009775_06310</name>
</gene>
<evidence type="ECO:0000256" key="4">
    <source>
        <dbReference type="ARBA" id="ARBA00022801"/>
    </source>
</evidence>
<proteinExistence type="inferred from homology"/>
<dbReference type="PANTHER" id="PTHR36447">
    <property type="entry name" value="BETA-GALACTOSIDASE GANA"/>
    <property type="match status" value="1"/>
</dbReference>
<sequence>MSAHWSPGKILFGGDVNPDQWSDDVLAEDIELMRRANVNSATIGVFSWSSIQPEPDRFEFGWLDRAMDRFADAGIGVILATPTASPPPWFSLRHPEALPVTADGVRLLHGSRDTYNPASAAYRAAARRATRALAERYADHPALTMWHLHNEYGSVSYGPETDAAFRIWLERRYGSLEELNRVWHTTFWSQGYTQWDQVFAPQRTQYLPNPTQMLDFRRFSADMLLECLQDQLRIVREVTPGVPATTNYILPTWLHFDHWAFARELDMVSIDDYPDPSGGSLEDQIAFAADLARSLAGGRPWLLMEQSASPLFTKEGRMLVREPGLLRSHTLQYISRGASGSLFFQWRAGPTGSEFFHSAMVPHAGPDSRIFREISALGRELGDLSSIVEAPADRVVESRVAIVWSADAWWALETRGLPLEIDYLAQVREIHAAAGHAGLTVDFVPPGGDLGAYDVVFVPTTLVLSDGDADRLESYARGGGHLAVWFLTGTADENLHVRRGGYSGAIARIAGIRVEEFVPLPTGTGVPLSDGSVAEDWTEVVHAMDAEVLVTHEGGAHPLLPRGAPAITRSVVGRGSVTYVSVRLTGAGLRALVQREIADAGVEVVDGVPVEVVRRHARSGTYAFAFNRGSTPTSVAVSGTDVATGKRVGPEIVLAPGDVHVIREDHSEDSPPADTMAEY</sequence>
<evidence type="ECO:0000256" key="3">
    <source>
        <dbReference type="ARBA" id="ARBA00012756"/>
    </source>
</evidence>
<feature type="domain" description="Beta-galactosidase trimerisation" evidence="8">
    <location>
        <begin position="399"/>
        <end position="602"/>
    </location>
</feature>
<dbReference type="InterPro" id="IPR013738">
    <property type="entry name" value="Beta_galactosidase_Trimer"/>
</dbReference>
<dbReference type="Gene3D" id="3.40.50.880">
    <property type="match status" value="1"/>
</dbReference>
<dbReference type="SUPFAM" id="SSF52317">
    <property type="entry name" value="Class I glutamine amidotransferase-like"/>
    <property type="match status" value="1"/>
</dbReference>
<dbReference type="Proteomes" id="UP001501343">
    <property type="component" value="Unassembled WGS sequence"/>
</dbReference>
<evidence type="ECO:0000313" key="11">
    <source>
        <dbReference type="Proteomes" id="UP001501343"/>
    </source>
</evidence>
<dbReference type="Pfam" id="PF08533">
    <property type="entry name" value="Glyco_hydro_42C"/>
    <property type="match status" value="1"/>
</dbReference>
<dbReference type="Pfam" id="PF08532">
    <property type="entry name" value="Glyco_hydro_42M"/>
    <property type="match status" value="1"/>
</dbReference>
<keyword evidence="4 6" id="KW-0378">Hydrolase</keyword>
<dbReference type="PIRSF" id="PIRSF001084">
    <property type="entry name" value="B-galactosidase"/>
    <property type="match status" value="1"/>
</dbReference>
<dbReference type="EC" id="3.2.1.23" evidence="3 6"/>
<dbReference type="InterPro" id="IPR017853">
    <property type="entry name" value="GH"/>
</dbReference>
<comment type="caution">
    <text evidence="10">The sequence shown here is derived from an EMBL/GenBank/DDBJ whole genome shotgun (WGS) entry which is preliminary data.</text>
</comment>
<dbReference type="InterPro" id="IPR013739">
    <property type="entry name" value="Beta_galactosidase_C"/>
</dbReference>
<protein>
    <recommendedName>
        <fullName evidence="3 6">Beta-galactosidase</fullName>
        <shortName evidence="6">Beta-gal</shortName>
        <ecNumber evidence="3 6">3.2.1.23</ecNumber>
    </recommendedName>
</protein>
<accession>A0ABN2PCX4</accession>
<dbReference type="CDD" id="cd03143">
    <property type="entry name" value="A4_beta-galactosidase_middle_domain"/>
    <property type="match status" value="1"/>
</dbReference>
<feature type="domain" description="Beta-galactosidase C-terminal" evidence="9">
    <location>
        <begin position="610"/>
        <end position="664"/>
    </location>
</feature>
<keyword evidence="11" id="KW-1185">Reference proteome</keyword>
<keyword evidence="5 6" id="KW-0326">Glycosidase</keyword>
<reference evidence="10 11" key="1">
    <citation type="journal article" date="2019" name="Int. J. Syst. Evol. Microbiol.">
        <title>The Global Catalogue of Microorganisms (GCM) 10K type strain sequencing project: providing services to taxonomists for standard genome sequencing and annotation.</title>
        <authorList>
            <consortium name="The Broad Institute Genomics Platform"/>
            <consortium name="The Broad Institute Genome Sequencing Center for Infectious Disease"/>
            <person name="Wu L."/>
            <person name="Ma J."/>
        </authorList>
    </citation>
    <scope>NUCLEOTIDE SEQUENCE [LARGE SCALE GENOMIC DNA]</scope>
    <source>
        <strain evidence="10 11">JCM 14900</strain>
    </source>
</reference>
<evidence type="ECO:0000256" key="2">
    <source>
        <dbReference type="ARBA" id="ARBA00005940"/>
    </source>
</evidence>
<evidence type="ECO:0000259" key="9">
    <source>
        <dbReference type="Pfam" id="PF08533"/>
    </source>
</evidence>
<dbReference type="InterPro" id="IPR003476">
    <property type="entry name" value="Glyco_hydro_42"/>
</dbReference>
<dbReference type="Gene3D" id="3.20.20.80">
    <property type="entry name" value="Glycosidases"/>
    <property type="match status" value="1"/>
</dbReference>
<dbReference type="InterPro" id="IPR013780">
    <property type="entry name" value="Glyco_hydro_b"/>
</dbReference>
<evidence type="ECO:0000259" key="7">
    <source>
        <dbReference type="Pfam" id="PF02449"/>
    </source>
</evidence>
<dbReference type="SUPFAM" id="SSF51445">
    <property type="entry name" value="(Trans)glycosidases"/>
    <property type="match status" value="1"/>
</dbReference>
<dbReference type="Gene3D" id="2.60.40.1180">
    <property type="entry name" value="Golgi alpha-mannosidase II"/>
    <property type="match status" value="1"/>
</dbReference>
<comment type="similarity">
    <text evidence="2 6">Belongs to the glycosyl hydrolase 42 family.</text>
</comment>
<evidence type="ECO:0000259" key="8">
    <source>
        <dbReference type="Pfam" id="PF08532"/>
    </source>
</evidence>
<dbReference type="EMBL" id="BAAAOF010000002">
    <property type="protein sequence ID" value="GAA1916605.1"/>
    <property type="molecule type" value="Genomic_DNA"/>
</dbReference>
<evidence type="ECO:0000313" key="10">
    <source>
        <dbReference type="EMBL" id="GAA1916605.1"/>
    </source>
</evidence>
<organism evidence="10 11">
    <name type="scientific">Microbacterium aoyamense</name>
    <dbReference type="NCBI Taxonomy" id="344166"/>
    <lineage>
        <taxon>Bacteria</taxon>
        <taxon>Bacillati</taxon>
        <taxon>Actinomycetota</taxon>
        <taxon>Actinomycetes</taxon>
        <taxon>Micrococcales</taxon>
        <taxon>Microbacteriaceae</taxon>
        <taxon>Microbacterium</taxon>
    </lineage>
</organism>
<dbReference type="InterPro" id="IPR029062">
    <property type="entry name" value="Class_I_gatase-like"/>
</dbReference>
<evidence type="ECO:0000256" key="6">
    <source>
        <dbReference type="PIRNR" id="PIRNR001084"/>
    </source>
</evidence>
<dbReference type="RefSeq" id="WP_248145352.1">
    <property type="nucleotide sequence ID" value="NZ_BAAAOF010000002.1"/>
</dbReference>
<dbReference type="PANTHER" id="PTHR36447:SF1">
    <property type="entry name" value="BETA-GALACTOSIDASE GANA"/>
    <property type="match status" value="1"/>
</dbReference>